<protein>
    <recommendedName>
        <fullName evidence="3">POTRA domain-containing protein</fullName>
    </recommendedName>
</protein>
<sequence>MKSFLLVMFFLGLTFGFYKTLSYVKEKPCQEPITTIVQTGPLKEGLKTDHLAEILHLSIDKPRSITPEAAEKLLLKHPLIKKVAVSLLNPQTLYIDYTLRSPLFTLIDYENRAVDEEGKVFPIRPYLTPKNLPELSLGESDLYPLALELLDLLGTEVERIDLSRAKDPSLGKREVVVVLSKGHTLRLTPRNYHEELERYDALELEEGVVIDLRVPKLAYITSD</sequence>
<evidence type="ECO:0000313" key="2">
    <source>
        <dbReference type="Proteomes" id="UP001194714"/>
    </source>
</evidence>
<accession>A0ABS0AYY7</accession>
<name>A0ABS0AYY7_9BACT</name>
<dbReference type="Proteomes" id="UP001194714">
    <property type="component" value="Unassembled WGS sequence"/>
</dbReference>
<comment type="caution">
    <text evidence="1">The sequence shown here is derived from an EMBL/GenBank/DDBJ whole genome shotgun (WGS) entry which is preliminary data.</text>
</comment>
<proteinExistence type="predicted"/>
<reference evidence="1 2" key="1">
    <citation type="submission" date="2020-01" db="EMBL/GenBank/DDBJ databases">
        <title>Draft genome sequence of Cand. Neptunochlamydia vexilliferae K9.</title>
        <authorList>
            <person name="Schulz F."/>
            <person name="Koestlbacher S."/>
            <person name="Wascher F."/>
            <person name="Pizzetti I."/>
            <person name="Horn M."/>
        </authorList>
    </citation>
    <scope>NUCLEOTIDE SEQUENCE [LARGE SCALE GENOMIC DNA]</scope>
    <source>
        <strain evidence="1 2">K9</strain>
    </source>
</reference>
<gene>
    <name evidence="1" type="ORF">NEPTK9_000698</name>
</gene>
<organism evidence="1 2">
    <name type="scientific">Candidatus Neptunichlamydia vexilliferae</name>
    <dbReference type="NCBI Taxonomy" id="1651774"/>
    <lineage>
        <taxon>Bacteria</taxon>
        <taxon>Pseudomonadati</taxon>
        <taxon>Chlamydiota</taxon>
        <taxon>Chlamydiia</taxon>
        <taxon>Parachlamydiales</taxon>
        <taxon>Simkaniaceae</taxon>
        <taxon>Candidatus Neptunichlamydia</taxon>
    </lineage>
</organism>
<dbReference type="RefSeq" id="WP_194847491.1">
    <property type="nucleotide sequence ID" value="NZ_JAAEJV010000013.1"/>
</dbReference>
<keyword evidence="2" id="KW-1185">Reference proteome</keyword>
<evidence type="ECO:0000313" key="1">
    <source>
        <dbReference type="EMBL" id="MBF5059190.1"/>
    </source>
</evidence>
<evidence type="ECO:0008006" key="3">
    <source>
        <dbReference type="Google" id="ProtNLM"/>
    </source>
</evidence>
<dbReference type="EMBL" id="JAAEJV010000013">
    <property type="protein sequence ID" value="MBF5059190.1"/>
    <property type="molecule type" value="Genomic_DNA"/>
</dbReference>